<feature type="domain" description="NADP-dependent oxidoreductase" evidence="6">
    <location>
        <begin position="33"/>
        <end position="276"/>
    </location>
</feature>
<dbReference type="InterPro" id="IPR020471">
    <property type="entry name" value="AKR"/>
</dbReference>
<accession>A0A9P7Z4L1</accession>
<organism evidence="7 8">
    <name type="scientific">Calycina marina</name>
    <dbReference type="NCBI Taxonomy" id="1763456"/>
    <lineage>
        <taxon>Eukaryota</taxon>
        <taxon>Fungi</taxon>
        <taxon>Dikarya</taxon>
        <taxon>Ascomycota</taxon>
        <taxon>Pezizomycotina</taxon>
        <taxon>Leotiomycetes</taxon>
        <taxon>Helotiales</taxon>
        <taxon>Pezizellaceae</taxon>
        <taxon>Calycina</taxon>
    </lineage>
</organism>
<evidence type="ECO:0000313" key="8">
    <source>
        <dbReference type="Proteomes" id="UP000887226"/>
    </source>
</evidence>
<dbReference type="AlphaFoldDB" id="A0A9P7Z4L1"/>
<dbReference type="SUPFAM" id="SSF51430">
    <property type="entry name" value="NAD(P)-linked oxidoreductase"/>
    <property type="match status" value="1"/>
</dbReference>
<dbReference type="FunFam" id="3.20.20.100:FF:000015">
    <property type="entry name" value="Oxidoreductase, aldo/keto reductase family"/>
    <property type="match status" value="1"/>
</dbReference>
<dbReference type="PRINTS" id="PR00069">
    <property type="entry name" value="ALDKETRDTASE"/>
</dbReference>
<dbReference type="EMBL" id="MU253858">
    <property type="protein sequence ID" value="KAG9245230.1"/>
    <property type="molecule type" value="Genomic_DNA"/>
</dbReference>
<dbReference type="PROSITE" id="PS00063">
    <property type="entry name" value="ALDOKETO_REDUCTASE_3"/>
    <property type="match status" value="1"/>
</dbReference>
<dbReference type="CDD" id="cd19071">
    <property type="entry name" value="AKR_AKR1-5-like"/>
    <property type="match status" value="1"/>
</dbReference>
<reference evidence="7" key="1">
    <citation type="journal article" date="2021" name="IMA Fungus">
        <title>Genomic characterization of three marine fungi, including Emericellopsis atlantica sp. nov. with signatures of a generalist lifestyle and marine biomass degradation.</title>
        <authorList>
            <person name="Hagestad O.C."/>
            <person name="Hou L."/>
            <person name="Andersen J.H."/>
            <person name="Hansen E.H."/>
            <person name="Altermark B."/>
            <person name="Li C."/>
            <person name="Kuhnert E."/>
            <person name="Cox R.J."/>
            <person name="Crous P.W."/>
            <person name="Spatafora J.W."/>
            <person name="Lail K."/>
            <person name="Amirebrahimi M."/>
            <person name="Lipzen A."/>
            <person name="Pangilinan J."/>
            <person name="Andreopoulos W."/>
            <person name="Hayes R.D."/>
            <person name="Ng V."/>
            <person name="Grigoriev I.V."/>
            <person name="Jackson S.A."/>
            <person name="Sutton T.D.S."/>
            <person name="Dobson A.D.W."/>
            <person name="Rama T."/>
        </authorList>
    </citation>
    <scope>NUCLEOTIDE SEQUENCE</scope>
    <source>
        <strain evidence="7">TRa3180A</strain>
    </source>
</reference>
<dbReference type="PIRSF" id="PIRSF000097">
    <property type="entry name" value="AKR"/>
    <property type="match status" value="1"/>
</dbReference>
<evidence type="ECO:0000256" key="4">
    <source>
        <dbReference type="PIRSR" id="PIRSR000097-2"/>
    </source>
</evidence>
<sequence>MSLVQPVKNFSLASKKKLRDKHLMPRIHLGLYQTSGRETSEAVTAALEAGYRGFDSAEWYGNEEAAGRAIGRFIENNTQGVKREHIWFTTKLKTNSTYDETKEAIEDSIERSGLGYLDLYLLHSPYGGPEARAECWKAVEDAIEERLIRSGGVSNFGLKHMKEFIQSNPRYMPSVNQIEVHPFNTRPELVEYCKSYGVTIEAYAPLAKGMRMKDPTILSLSKHYGCTPAQLMIRWSLQHGYMPLPKSTKKERIISNAQIGSFEITDADMETMDNLDEYLITDWDPTDCE</sequence>
<comment type="similarity">
    <text evidence="1">Belongs to the aldo/keto reductase family.</text>
</comment>
<dbReference type="Pfam" id="PF00248">
    <property type="entry name" value="Aldo_ket_red"/>
    <property type="match status" value="1"/>
</dbReference>
<dbReference type="OrthoDB" id="416253at2759"/>
<evidence type="ECO:0000313" key="7">
    <source>
        <dbReference type="EMBL" id="KAG9245230.1"/>
    </source>
</evidence>
<dbReference type="Gene3D" id="3.20.20.100">
    <property type="entry name" value="NADP-dependent oxidoreductase domain"/>
    <property type="match status" value="1"/>
</dbReference>
<comment type="caution">
    <text evidence="7">The sequence shown here is derived from an EMBL/GenBank/DDBJ whole genome shotgun (WGS) entry which is preliminary data.</text>
</comment>
<protein>
    <submittedName>
        <fullName evidence="7">NADP-dependent oxidoreductase domain-containing protein</fullName>
    </submittedName>
</protein>
<feature type="binding site" evidence="4">
    <location>
        <position position="123"/>
    </location>
    <ligand>
        <name>substrate</name>
    </ligand>
</feature>
<dbReference type="GO" id="GO:0016491">
    <property type="term" value="F:oxidoreductase activity"/>
    <property type="evidence" value="ECO:0007669"/>
    <property type="project" value="UniProtKB-KW"/>
</dbReference>
<evidence type="ECO:0000256" key="3">
    <source>
        <dbReference type="PIRSR" id="PIRSR000097-1"/>
    </source>
</evidence>
<feature type="site" description="Lowers pKa of active site Tyr" evidence="5">
    <location>
        <position position="91"/>
    </location>
</feature>
<dbReference type="InterPro" id="IPR023210">
    <property type="entry name" value="NADP_OxRdtase_dom"/>
</dbReference>
<dbReference type="InterPro" id="IPR018170">
    <property type="entry name" value="Aldo/ket_reductase_CS"/>
</dbReference>
<keyword evidence="8" id="KW-1185">Reference proteome</keyword>
<dbReference type="PANTHER" id="PTHR43827:SF13">
    <property type="entry name" value="ALDO_KETO REDUCTASE FAMILY PROTEIN"/>
    <property type="match status" value="1"/>
</dbReference>
<evidence type="ECO:0000256" key="5">
    <source>
        <dbReference type="PIRSR" id="PIRSR000097-3"/>
    </source>
</evidence>
<dbReference type="PANTHER" id="PTHR43827">
    <property type="entry name" value="2,5-DIKETO-D-GLUCONIC ACID REDUCTASE"/>
    <property type="match status" value="1"/>
</dbReference>
<evidence type="ECO:0000256" key="2">
    <source>
        <dbReference type="ARBA" id="ARBA00023002"/>
    </source>
</evidence>
<gene>
    <name evidence="7" type="ORF">BJ878DRAFT_502453</name>
</gene>
<keyword evidence="2" id="KW-0560">Oxidoreductase</keyword>
<dbReference type="Proteomes" id="UP000887226">
    <property type="component" value="Unassembled WGS sequence"/>
</dbReference>
<dbReference type="InterPro" id="IPR036812">
    <property type="entry name" value="NAD(P)_OxRdtase_dom_sf"/>
</dbReference>
<feature type="active site" description="Proton donor" evidence="3">
    <location>
        <position position="60"/>
    </location>
</feature>
<evidence type="ECO:0000259" key="6">
    <source>
        <dbReference type="Pfam" id="PF00248"/>
    </source>
</evidence>
<name>A0A9P7Z4L1_9HELO</name>
<proteinExistence type="inferred from homology"/>
<evidence type="ECO:0000256" key="1">
    <source>
        <dbReference type="ARBA" id="ARBA00007905"/>
    </source>
</evidence>